<dbReference type="SMART" id="SM00342">
    <property type="entry name" value="HTH_ARAC"/>
    <property type="match status" value="1"/>
</dbReference>
<organism evidence="6 7">
    <name type="scientific">Motiliproteus coralliicola</name>
    <dbReference type="NCBI Taxonomy" id="2283196"/>
    <lineage>
        <taxon>Bacteria</taxon>
        <taxon>Pseudomonadati</taxon>
        <taxon>Pseudomonadota</taxon>
        <taxon>Gammaproteobacteria</taxon>
        <taxon>Oceanospirillales</taxon>
        <taxon>Oceanospirillaceae</taxon>
        <taxon>Motiliproteus</taxon>
    </lineage>
</organism>
<dbReference type="CDD" id="cd06986">
    <property type="entry name" value="cupin_MmsR-like_N"/>
    <property type="match status" value="1"/>
</dbReference>
<dbReference type="PRINTS" id="PR00032">
    <property type="entry name" value="HTHARAC"/>
</dbReference>
<keyword evidence="1" id="KW-0805">Transcription regulation</keyword>
<evidence type="ECO:0000259" key="5">
    <source>
        <dbReference type="PROSITE" id="PS01124"/>
    </source>
</evidence>
<dbReference type="GO" id="GO:0043565">
    <property type="term" value="F:sequence-specific DNA binding"/>
    <property type="evidence" value="ECO:0007669"/>
    <property type="project" value="InterPro"/>
</dbReference>
<dbReference type="SUPFAM" id="SSF46689">
    <property type="entry name" value="Homeodomain-like"/>
    <property type="match status" value="2"/>
</dbReference>
<dbReference type="OrthoDB" id="9803764at2"/>
<evidence type="ECO:0000256" key="1">
    <source>
        <dbReference type="ARBA" id="ARBA00023015"/>
    </source>
</evidence>
<dbReference type="InterPro" id="IPR037923">
    <property type="entry name" value="HTH-like"/>
</dbReference>
<name>A0A369WCU9_9GAMM</name>
<dbReference type="EMBL" id="QQOH01000003">
    <property type="protein sequence ID" value="RDE19457.1"/>
    <property type="molecule type" value="Genomic_DNA"/>
</dbReference>
<dbReference type="Pfam" id="PF12833">
    <property type="entry name" value="HTH_18"/>
    <property type="match status" value="1"/>
</dbReference>
<keyword evidence="2" id="KW-0238">DNA-binding</keyword>
<comment type="caution">
    <text evidence="6">The sequence shown here is derived from an EMBL/GenBank/DDBJ whole genome shotgun (WGS) entry which is preliminary data.</text>
</comment>
<gene>
    <name evidence="6" type="ORF">DV711_11225</name>
</gene>
<dbReference type="AlphaFoldDB" id="A0A369WCU9"/>
<dbReference type="Proteomes" id="UP000253769">
    <property type="component" value="Unassembled WGS sequence"/>
</dbReference>
<keyword evidence="7" id="KW-1185">Reference proteome</keyword>
<sequence length="298" mass="33953">MSKPSSWPLPPNSNRYVVPRSLAERLRQHPLSSDLYPLGIGHYVQALGHAMTREDHDDYLLIYCTEGRGALTVGQHHGYLKAGQLVLLPRGLAHTYSADDADPWTIYWVHFEGESADAFFRNLPMDPDYPVIEVGQNAKLIADFENLLQVRRSGYQLRPFLHAANQLRQILSYLALLRSRSTATDSGFDLELIHSYMQSHIHEPLELETLANQVNLSKYHFAKKYKEATGTSAINHFINLKIEHACQLLDVGNQSISQISYALGYDDAYYFSRLFKKVMGISPSQYRGMRLGSWPRRS</sequence>
<protein>
    <submittedName>
        <fullName evidence="6">AraC family transcriptional regulator</fullName>
    </submittedName>
</protein>
<dbReference type="PROSITE" id="PS00041">
    <property type="entry name" value="HTH_ARAC_FAMILY_1"/>
    <property type="match status" value="1"/>
</dbReference>
<keyword evidence="3" id="KW-0010">Activator</keyword>
<reference evidence="6 7" key="1">
    <citation type="submission" date="2018-07" db="EMBL/GenBank/DDBJ databases">
        <title>Motiliproteus coralliicola sp. nov., a bacterium isolated from Coral.</title>
        <authorList>
            <person name="Wang G."/>
        </authorList>
    </citation>
    <scope>NUCLEOTIDE SEQUENCE [LARGE SCALE GENOMIC DNA]</scope>
    <source>
        <strain evidence="6 7">C34</strain>
    </source>
</reference>
<evidence type="ECO:0000256" key="2">
    <source>
        <dbReference type="ARBA" id="ARBA00023125"/>
    </source>
</evidence>
<evidence type="ECO:0000256" key="3">
    <source>
        <dbReference type="ARBA" id="ARBA00023159"/>
    </source>
</evidence>
<dbReference type="RefSeq" id="WP_114695802.1">
    <property type="nucleotide sequence ID" value="NZ_QQOH01000003.1"/>
</dbReference>
<dbReference type="InterPro" id="IPR018062">
    <property type="entry name" value="HTH_AraC-typ_CS"/>
</dbReference>
<dbReference type="PANTHER" id="PTHR43280:SF30">
    <property type="entry name" value="MMSAB OPERON REGULATORY PROTEIN"/>
    <property type="match status" value="1"/>
</dbReference>
<proteinExistence type="predicted"/>
<dbReference type="PANTHER" id="PTHR43280">
    <property type="entry name" value="ARAC-FAMILY TRANSCRIPTIONAL REGULATOR"/>
    <property type="match status" value="1"/>
</dbReference>
<dbReference type="InterPro" id="IPR020449">
    <property type="entry name" value="Tscrpt_reg_AraC-type_HTH"/>
</dbReference>
<dbReference type="Gene3D" id="2.60.120.280">
    <property type="entry name" value="Regulatory protein AraC"/>
    <property type="match status" value="1"/>
</dbReference>
<dbReference type="Gene3D" id="1.10.10.60">
    <property type="entry name" value="Homeodomain-like"/>
    <property type="match status" value="2"/>
</dbReference>
<keyword evidence="4" id="KW-0804">Transcription</keyword>
<evidence type="ECO:0000313" key="6">
    <source>
        <dbReference type="EMBL" id="RDE19457.1"/>
    </source>
</evidence>
<dbReference type="InterPro" id="IPR003313">
    <property type="entry name" value="AraC-bd"/>
</dbReference>
<dbReference type="PROSITE" id="PS01124">
    <property type="entry name" value="HTH_ARAC_FAMILY_2"/>
    <property type="match status" value="1"/>
</dbReference>
<accession>A0A369WCU9</accession>
<dbReference type="InterPro" id="IPR018060">
    <property type="entry name" value="HTH_AraC"/>
</dbReference>
<dbReference type="GO" id="GO:0003700">
    <property type="term" value="F:DNA-binding transcription factor activity"/>
    <property type="evidence" value="ECO:0007669"/>
    <property type="project" value="InterPro"/>
</dbReference>
<feature type="domain" description="HTH araC/xylS-type" evidence="5">
    <location>
        <begin position="191"/>
        <end position="289"/>
    </location>
</feature>
<evidence type="ECO:0000313" key="7">
    <source>
        <dbReference type="Proteomes" id="UP000253769"/>
    </source>
</evidence>
<evidence type="ECO:0000256" key="4">
    <source>
        <dbReference type="ARBA" id="ARBA00023163"/>
    </source>
</evidence>
<dbReference type="Pfam" id="PF02311">
    <property type="entry name" value="AraC_binding"/>
    <property type="match status" value="1"/>
</dbReference>
<dbReference type="SUPFAM" id="SSF51215">
    <property type="entry name" value="Regulatory protein AraC"/>
    <property type="match status" value="1"/>
</dbReference>
<dbReference type="InterPro" id="IPR009057">
    <property type="entry name" value="Homeodomain-like_sf"/>
</dbReference>